<dbReference type="Pfam" id="PF00072">
    <property type="entry name" value="Response_reg"/>
    <property type="match status" value="1"/>
</dbReference>
<dbReference type="Gene3D" id="3.40.50.2300">
    <property type="match status" value="1"/>
</dbReference>
<feature type="domain" description="Response regulatory" evidence="3">
    <location>
        <begin position="261"/>
        <end position="377"/>
    </location>
</feature>
<dbReference type="SUPFAM" id="SSF52172">
    <property type="entry name" value="CheY-like"/>
    <property type="match status" value="1"/>
</dbReference>
<dbReference type="RefSeq" id="WP_215618522.1">
    <property type="nucleotide sequence ID" value="NZ_JADOER010000009.1"/>
</dbReference>
<dbReference type="PROSITE" id="PS50110">
    <property type="entry name" value="RESPONSE_REGULATORY"/>
    <property type="match status" value="1"/>
</dbReference>
<dbReference type="InterPro" id="IPR024186">
    <property type="entry name" value="Sig_transdc_resp-reg_PatA"/>
</dbReference>
<dbReference type="PANTHER" id="PTHR44591">
    <property type="entry name" value="STRESS RESPONSE REGULATOR PROTEIN 1"/>
    <property type="match status" value="1"/>
</dbReference>
<proteinExistence type="predicted"/>
<reference evidence="4 5" key="1">
    <citation type="journal article" date="2021" name="Mar. Drugs">
        <title>Genome Reduction and Secondary Metabolism of the Marine Sponge-Associated Cyanobacterium Leptothoe.</title>
        <authorList>
            <person name="Konstantinou D."/>
            <person name="Popin R.V."/>
            <person name="Fewer D.P."/>
            <person name="Sivonen K."/>
            <person name="Gkelis S."/>
        </authorList>
    </citation>
    <scope>NUCLEOTIDE SEQUENCE [LARGE SCALE GENOMIC DNA]</scope>
    <source>
        <strain evidence="4 5">TAU-MAC 1615</strain>
    </source>
</reference>
<dbReference type="SMART" id="SM00448">
    <property type="entry name" value="REC"/>
    <property type="match status" value="1"/>
</dbReference>
<dbReference type="PANTHER" id="PTHR44591:SF23">
    <property type="entry name" value="CHEY SUBFAMILY"/>
    <property type="match status" value="1"/>
</dbReference>
<dbReference type="Pfam" id="PF14332">
    <property type="entry name" value="DUF4388"/>
    <property type="match status" value="1"/>
</dbReference>
<comment type="caution">
    <text evidence="4">The sequence shown here is derived from an EMBL/GenBank/DDBJ whole genome shotgun (WGS) entry which is preliminary data.</text>
</comment>
<organism evidence="4 5">
    <name type="scientific">Leptothoe kymatousa TAU-MAC 1615</name>
    <dbReference type="NCBI Taxonomy" id="2364775"/>
    <lineage>
        <taxon>Bacteria</taxon>
        <taxon>Bacillati</taxon>
        <taxon>Cyanobacteriota</taxon>
        <taxon>Cyanophyceae</taxon>
        <taxon>Nodosilineales</taxon>
        <taxon>Cymatolegaceae</taxon>
        <taxon>Leptothoe</taxon>
        <taxon>Leptothoe kymatousa</taxon>
    </lineage>
</organism>
<accession>A0ABS5Y5J2</accession>
<evidence type="ECO:0000256" key="2">
    <source>
        <dbReference type="PROSITE-ProRule" id="PRU00169"/>
    </source>
</evidence>
<evidence type="ECO:0000313" key="4">
    <source>
        <dbReference type="EMBL" id="MBT9312629.1"/>
    </source>
</evidence>
<evidence type="ECO:0000256" key="1">
    <source>
        <dbReference type="ARBA" id="ARBA00022553"/>
    </source>
</evidence>
<evidence type="ECO:0000259" key="3">
    <source>
        <dbReference type="PROSITE" id="PS50110"/>
    </source>
</evidence>
<gene>
    <name evidence="4" type="ORF">IXB28_10465</name>
</gene>
<dbReference type="InterPro" id="IPR050595">
    <property type="entry name" value="Bact_response_regulator"/>
</dbReference>
<dbReference type="Proteomes" id="UP001196661">
    <property type="component" value="Unassembled WGS sequence"/>
</dbReference>
<name>A0ABS5Y5J2_9CYAN</name>
<dbReference type="InterPro" id="IPR025497">
    <property type="entry name" value="PatA-like_N"/>
</dbReference>
<keyword evidence="5" id="KW-1185">Reference proteome</keyword>
<dbReference type="PIRSF" id="PIRSF005897">
    <property type="entry name" value="RR_PatA"/>
    <property type="match status" value="1"/>
</dbReference>
<dbReference type="InterPro" id="IPR011006">
    <property type="entry name" value="CheY-like_superfamily"/>
</dbReference>
<evidence type="ECO:0000313" key="5">
    <source>
        <dbReference type="Proteomes" id="UP001196661"/>
    </source>
</evidence>
<sequence>MLTQAKSLAQYLLTLAHNHQTGELIVESGTGECWKLYFYSGRLIYATGGRHPVRRWYRSLKRHNDQFSSRWFTYMHTPGDYWEVDFIHQAVQRKFISLNQAKAAFRSIVEEVVLSLTDYPAEHLRWHDNRVVGQQALFVSVQQSLVRSRRIYSRWKAVAGDHLPTVAPHELPYLSPIIINARGLQVHLSAASYKRVSRWMQGNVTLWDIAAQTQRPMADVVKMLVPLIYEGWVDLLPIDDIPAPHTTRPLSQAMKPKTKGLVACIDDSPLVSKVMAELLQPMGYEVLPITRPVEQISILTQHRPDLIILDLIMPNISGYELCKFLRNTKEFYKTPIIILTGRDGMIDRVRAKMVGADDFLAKPPAPEKIAQLLNKHIATKDT</sequence>
<feature type="modified residue" description="4-aspartylphosphate" evidence="2">
    <location>
        <position position="310"/>
    </location>
</feature>
<dbReference type="InterPro" id="IPR001789">
    <property type="entry name" value="Sig_transdc_resp-reg_receiver"/>
</dbReference>
<protein>
    <submittedName>
        <fullName evidence="4">Response regulator</fullName>
    </submittedName>
</protein>
<dbReference type="EMBL" id="JADOER010000009">
    <property type="protein sequence ID" value="MBT9312629.1"/>
    <property type="molecule type" value="Genomic_DNA"/>
</dbReference>
<keyword evidence="1 2" id="KW-0597">Phosphoprotein</keyword>